<organism evidence="1">
    <name type="scientific">Rhizopus microsporus var. microsporus</name>
    <dbReference type="NCBI Taxonomy" id="86635"/>
    <lineage>
        <taxon>Eukaryota</taxon>
        <taxon>Fungi</taxon>
        <taxon>Fungi incertae sedis</taxon>
        <taxon>Mucoromycota</taxon>
        <taxon>Mucoromycotina</taxon>
        <taxon>Mucoromycetes</taxon>
        <taxon>Mucorales</taxon>
        <taxon>Mucorineae</taxon>
        <taxon>Rhizopodaceae</taxon>
        <taxon>Rhizopus</taxon>
    </lineage>
</organism>
<reference evidence="1" key="1">
    <citation type="journal article" date="2016" name="Proc. Natl. Acad. Sci. U.S.A.">
        <title>Lipid metabolic changes in an early divergent fungus govern the establishment of a mutualistic symbiosis with endobacteria.</title>
        <authorList>
            <person name="Lastovetsky O.A."/>
            <person name="Gaspar M.L."/>
            <person name="Mondo S.J."/>
            <person name="LaButti K.M."/>
            <person name="Sandor L."/>
            <person name="Grigoriev I.V."/>
            <person name="Henry S.A."/>
            <person name="Pawlowska T.E."/>
        </authorList>
    </citation>
    <scope>NUCLEOTIDE SEQUENCE [LARGE SCALE GENOMIC DNA]</scope>
    <source>
        <strain evidence="1">ATCC 52814</strain>
    </source>
</reference>
<dbReference type="VEuPathDB" id="FungiDB:BCV72DRAFT_228726"/>
<protein>
    <submittedName>
        <fullName evidence="1">Uncharacterized protein</fullName>
    </submittedName>
</protein>
<dbReference type="EMBL" id="KV921930">
    <property type="protein sequence ID" value="ORE06077.1"/>
    <property type="molecule type" value="Genomic_DNA"/>
</dbReference>
<accession>A0A1X0R226</accession>
<dbReference type="Proteomes" id="UP000242414">
    <property type="component" value="Unassembled WGS sequence"/>
</dbReference>
<sequence>MQQTESSEKPKGTRNTDTQRYGCPYMVYAVLEGNQSVIRKVVSQHKHQIMQGPRMYALNRRLDAVQLERV</sequence>
<evidence type="ECO:0000313" key="1">
    <source>
        <dbReference type="EMBL" id="ORE06077.1"/>
    </source>
</evidence>
<name>A0A1X0R226_RHIZD</name>
<gene>
    <name evidence="1" type="ORF">BCV72DRAFT_228726</name>
</gene>
<proteinExistence type="predicted"/>
<dbReference type="AlphaFoldDB" id="A0A1X0R226"/>